<dbReference type="KEGG" id="goe:100899992"/>
<evidence type="ECO:0000313" key="2">
    <source>
        <dbReference type="RefSeq" id="XP_003746350.1"/>
    </source>
</evidence>
<sequence>MHTWIRNALGGQSTFKGRTWLEVQSKILSALQVIDNHFKAFESVQHRLRWCQTREQVYLNLMWRDRVVRAYISADLCEELVPDDTATTLSFRQEDLQAAWRGDGILNFRERINKVHRRNLEIAAEETLQSARF</sequence>
<reference evidence="2" key="1">
    <citation type="submission" date="2025-08" db="UniProtKB">
        <authorList>
            <consortium name="RefSeq"/>
        </authorList>
    </citation>
    <scope>IDENTIFICATION</scope>
</reference>
<gene>
    <name evidence="2" type="primary">LOC100899992</name>
</gene>
<dbReference type="Proteomes" id="UP000694867">
    <property type="component" value="Unplaced"/>
</dbReference>
<dbReference type="GeneID" id="100899992"/>
<proteinExistence type="predicted"/>
<dbReference type="RefSeq" id="XP_003746350.1">
    <property type="nucleotide sequence ID" value="XM_003746302.1"/>
</dbReference>
<evidence type="ECO:0000313" key="1">
    <source>
        <dbReference type="Proteomes" id="UP000694867"/>
    </source>
</evidence>
<name>A0AAJ6QWT9_9ACAR</name>
<dbReference type="AlphaFoldDB" id="A0AAJ6QWT9"/>
<keyword evidence="1" id="KW-1185">Reference proteome</keyword>
<protein>
    <submittedName>
        <fullName evidence="2">Uncharacterized protein LOC100899992</fullName>
    </submittedName>
</protein>
<organism evidence="1 2">
    <name type="scientific">Galendromus occidentalis</name>
    <name type="common">western predatory mite</name>
    <dbReference type="NCBI Taxonomy" id="34638"/>
    <lineage>
        <taxon>Eukaryota</taxon>
        <taxon>Metazoa</taxon>
        <taxon>Ecdysozoa</taxon>
        <taxon>Arthropoda</taxon>
        <taxon>Chelicerata</taxon>
        <taxon>Arachnida</taxon>
        <taxon>Acari</taxon>
        <taxon>Parasitiformes</taxon>
        <taxon>Mesostigmata</taxon>
        <taxon>Gamasina</taxon>
        <taxon>Phytoseioidea</taxon>
        <taxon>Phytoseiidae</taxon>
        <taxon>Typhlodrominae</taxon>
        <taxon>Galendromus</taxon>
    </lineage>
</organism>
<accession>A0AAJ6QWT9</accession>